<name>A0AAW1URW3_9CUCU</name>
<evidence type="ECO:0000313" key="2">
    <source>
        <dbReference type="Proteomes" id="UP001431783"/>
    </source>
</evidence>
<sequence>MGEISKSSVLNEISDDLPSAVLLGIGSIPERATLVLLTHLYLPFPAINVIVGNKLFNAQGSAVVSPDPDYCVHFDQTISRVDKLMVPPDSAYSES</sequence>
<dbReference type="AlphaFoldDB" id="A0AAW1URW3"/>
<keyword evidence="2" id="KW-1185">Reference proteome</keyword>
<organism evidence="1 2">
    <name type="scientific">Henosepilachna vigintioctopunctata</name>
    <dbReference type="NCBI Taxonomy" id="420089"/>
    <lineage>
        <taxon>Eukaryota</taxon>
        <taxon>Metazoa</taxon>
        <taxon>Ecdysozoa</taxon>
        <taxon>Arthropoda</taxon>
        <taxon>Hexapoda</taxon>
        <taxon>Insecta</taxon>
        <taxon>Pterygota</taxon>
        <taxon>Neoptera</taxon>
        <taxon>Endopterygota</taxon>
        <taxon>Coleoptera</taxon>
        <taxon>Polyphaga</taxon>
        <taxon>Cucujiformia</taxon>
        <taxon>Coccinelloidea</taxon>
        <taxon>Coccinellidae</taxon>
        <taxon>Epilachninae</taxon>
        <taxon>Epilachnini</taxon>
        <taxon>Henosepilachna</taxon>
    </lineage>
</organism>
<evidence type="ECO:0000313" key="1">
    <source>
        <dbReference type="EMBL" id="KAK9882254.1"/>
    </source>
</evidence>
<dbReference type="EMBL" id="JARQZJ010000073">
    <property type="protein sequence ID" value="KAK9882254.1"/>
    <property type="molecule type" value="Genomic_DNA"/>
</dbReference>
<dbReference type="Proteomes" id="UP001431783">
    <property type="component" value="Unassembled WGS sequence"/>
</dbReference>
<protein>
    <submittedName>
        <fullName evidence="1">Uncharacterized protein</fullName>
    </submittedName>
</protein>
<reference evidence="1 2" key="1">
    <citation type="submission" date="2023-03" db="EMBL/GenBank/DDBJ databases">
        <title>Genome insight into feeding habits of ladybird beetles.</title>
        <authorList>
            <person name="Li H.-S."/>
            <person name="Huang Y.-H."/>
            <person name="Pang H."/>
        </authorList>
    </citation>
    <scope>NUCLEOTIDE SEQUENCE [LARGE SCALE GENOMIC DNA]</scope>
    <source>
        <strain evidence="1">SYSU_2023b</strain>
        <tissue evidence="1">Whole body</tissue>
    </source>
</reference>
<gene>
    <name evidence="1" type="ORF">WA026_019770</name>
</gene>
<proteinExistence type="predicted"/>
<comment type="caution">
    <text evidence="1">The sequence shown here is derived from an EMBL/GenBank/DDBJ whole genome shotgun (WGS) entry which is preliminary data.</text>
</comment>
<accession>A0AAW1URW3</accession>